<evidence type="ECO:0000313" key="7">
    <source>
        <dbReference type="EMBL" id="KAK4884682.1"/>
    </source>
</evidence>
<comment type="subcellular location">
    <subcellularLocation>
        <location evidence="1">Nucleus</location>
    </subcellularLocation>
</comment>
<evidence type="ECO:0000313" key="8">
    <source>
        <dbReference type="Proteomes" id="UP001353858"/>
    </source>
</evidence>
<dbReference type="Gene3D" id="3.30.1370.10">
    <property type="entry name" value="K Homology domain, type 1"/>
    <property type="match status" value="4"/>
</dbReference>
<feature type="domain" description="K Homology" evidence="6">
    <location>
        <begin position="451"/>
        <end position="521"/>
    </location>
</feature>
<feature type="region of interest" description="Disordered" evidence="5">
    <location>
        <begin position="562"/>
        <end position="584"/>
    </location>
</feature>
<feature type="compositionally biased region" description="Basic and acidic residues" evidence="5">
    <location>
        <begin position="368"/>
        <end position="378"/>
    </location>
</feature>
<evidence type="ECO:0000256" key="2">
    <source>
        <dbReference type="ARBA" id="ARBA00022737"/>
    </source>
</evidence>
<sequence>MSDYTAVAPPQQTFNHSPAFVTAVQRAKQIAAKINPGSTPTDRQKRPLEDALESESKKLSTGVTSNVPTPQVPQVPVQVATRLPPQNQGSISSGPSNLGVPPTMGGPTGPQFNEDIKVPDKMVGLIIGRGGEQITRLQSESGCKIQMAPDSGGLPERICSLSGNREAITHAKELIMNIVQQRGRTEGLGGMDLGSLPMSQNNFSGPGMNNSNSNLGGSRNFVEIMVPGPKVGLIIGKGGETIKQLQEKSGAKMVVIQDGPNQEVEKPLRISGDPSKVEYAKQLVYDLIAEKEMQAYNRRGGGGGGSGGSGVSNNNRNQEDRQQYNDYGNNEVEVLVPRAAVGVVIGKGGDMIKKIQAETGARVQFQQAKEEGPGERRCYLSGRPQNVDQARQRIEELIDSVCRREDGGGNRGGRGRDRFDNRGNRGGNQEFSGWNDERRPQQQQQQPQQQQPQEVTFVVPSSKCGVIIGRGGETIKQINQQSGAHCELDRRSQSQQDKTFIIRGEPDQIETAKRIISEKVQMPLNFVSVGVSNNLPTAYPGMAPQTYPPQNWGAPSFQQQWNVPTAGNENPPQTNPSVQLNPVTGQPDYSLQWAEYYRSLGMIREAEVIEQQAKTKGVAPAATQPSTTPTVPAATAAVPNPVNAASNGSQPDYSAQWADYYRSLGKHKEAEAIESQMKAKQAAVVAQQNTAQQMPTAQSTVGGTTPQPQPGNVYQQNYGAYQASGGYYGGQTQNSTAPPAMPQGQYGFSGYGYAQANSGQEN</sequence>
<evidence type="ECO:0000256" key="5">
    <source>
        <dbReference type="SAM" id="MobiDB-lite"/>
    </source>
</evidence>
<gene>
    <name evidence="7" type="ORF">RN001_000953</name>
</gene>
<organism evidence="7 8">
    <name type="scientific">Aquatica leii</name>
    <dbReference type="NCBI Taxonomy" id="1421715"/>
    <lineage>
        <taxon>Eukaryota</taxon>
        <taxon>Metazoa</taxon>
        <taxon>Ecdysozoa</taxon>
        <taxon>Arthropoda</taxon>
        <taxon>Hexapoda</taxon>
        <taxon>Insecta</taxon>
        <taxon>Pterygota</taxon>
        <taxon>Neoptera</taxon>
        <taxon>Endopterygota</taxon>
        <taxon>Coleoptera</taxon>
        <taxon>Polyphaga</taxon>
        <taxon>Elateriformia</taxon>
        <taxon>Elateroidea</taxon>
        <taxon>Lampyridae</taxon>
        <taxon>Luciolinae</taxon>
        <taxon>Aquatica</taxon>
    </lineage>
</organism>
<dbReference type="Pfam" id="PF00013">
    <property type="entry name" value="KH_1"/>
    <property type="match status" value="4"/>
</dbReference>
<feature type="domain" description="K Homology" evidence="6">
    <location>
        <begin position="110"/>
        <end position="180"/>
    </location>
</feature>
<feature type="domain" description="K Homology" evidence="6">
    <location>
        <begin position="328"/>
        <end position="399"/>
    </location>
</feature>
<proteinExistence type="predicted"/>
<protein>
    <recommendedName>
        <fullName evidence="6">K Homology domain-containing protein</fullName>
    </recommendedName>
</protein>
<dbReference type="CDD" id="cd22398">
    <property type="entry name" value="KH-I_FUBP_rpt3"/>
    <property type="match status" value="1"/>
</dbReference>
<feature type="compositionally biased region" description="Basic and acidic residues" evidence="5">
    <location>
        <begin position="42"/>
        <end position="58"/>
    </location>
</feature>
<evidence type="ECO:0000256" key="3">
    <source>
        <dbReference type="ARBA" id="ARBA00023242"/>
    </source>
</evidence>
<evidence type="ECO:0000256" key="1">
    <source>
        <dbReference type="ARBA" id="ARBA00004123"/>
    </source>
</evidence>
<reference evidence="8" key="1">
    <citation type="submission" date="2023-01" db="EMBL/GenBank/DDBJ databases">
        <title>Key to firefly adult light organ development and bioluminescence: homeobox transcription factors regulate luciferase expression and transportation to peroxisome.</title>
        <authorList>
            <person name="Fu X."/>
        </authorList>
    </citation>
    <scope>NUCLEOTIDE SEQUENCE [LARGE SCALE GENOMIC DNA]</scope>
</reference>
<dbReference type="PROSITE" id="PS50084">
    <property type="entry name" value="KH_TYPE_1"/>
    <property type="match status" value="4"/>
</dbReference>
<keyword evidence="3" id="KW-0539">Nucleus</keyword>
<dbReference type="CDD" id="cd22397">
    <property type="entry name" value="KH-I_FUBP_rpt2"/>
    <property type="match status" value="1"/>
</dbReference>
<feature type="compositionally biased region" description="Gly residues" evidence="5">
    <location>
        <begin position="299"/>
        <end position="310"/>
    </location>
</feature>
<keyword evidence="2" id="KW-0677">Repeat</keyword>
<dbReference type="Pfam" id="PF09005">
    <property type="entry name" value="FUBP_C"/>
    <property type="match status" value="2"/>
</dbReference>
<dbReference type="InterPro" id="IPR004088">
    <property type="entry name" value="KH_dom_type_1"/>
</dbReference>
<dbReference type="GO" id="GO:0003723">
    <property type="term" value="F:RNA binding"/>
    <property type="evidence" value="ECO:0007669"/>
    <property type="project" value="UniProtKB-UniRule"/>
</dbReference>
<comment type="caution">
    <text evidence="7">The sequence shown here is derived from an EMBL/GenBank/DDBJ whole genome shotgun (WGS) entry which is preliminary data.</text>
</comment>
<feature type="region of interest" description="Disordered" evidence="5">
    <location>
        <begin position="690"/>
        <end position="762"/>
    </location>
</feature>
<evidence type="ECO:0000256" key="4">
    <source>
        <dbReference type="PROSITE-ProRule" id="PRU00117"/>
    </source>
</evidence>
<feature type="region of interest" description="Disordered" evidence="5">
    <location>
        <begin position="31"/>
        <end position="71"/>
    </location>
</feature>
<dbReference type="SUPFAM" id="SSF54791">
    <property type="entry name" value="Eukaryotic type KH-domain (KH-domain type I)"/>
    <property type="match status" value="4"/>
</dbReference>
<dbReference type="GO" id="GO:0006355">
    <property type="term" value="P:regulation of DNA-templated transcription"/>
    <property type="evidence" value="ECO:0007669"/>
    <property type="project" value="InterPro"/>
</dbReference>
<feature type="compositionally biased region" description="Low complexity" evidence="5">
    <location>
        <begin position="441"/>
        <end position="453"/>
    </location>
</feature>
<dbReference type="GO" id="GO:0005634">
    <property type="term" value="C:nucleus"/>
    <property type="evidence" value="ECO:0007669"/>
    <property type="project" value="UniProtKB-SubCell"/>
</dbReference>
<dbReference type="InterPro" id="IPR015096">
    <property type="entry name" value="FUBP_C"/>
</dbReference>
<dbReference type="CDD" id="cd22396">
    <property type="entry name" value="KH-I_FUBP_rpt1"/>
    <property type="match status" value="1"/>
</dbReference>
<feature type="compositionally biased region" description="Low complexity" evidence="5">
    <location>
        <begin position="714"/>
        <end position="733"/>
    </location>
</feature>
<name>A0AAN7PFK8_9COLE</name>
<evidence type="ECO:0000259" key="6">
    <source>
        <dbReference type="SMART" id="SM00322"/>
    </source>
</evidence>
<keyword evidence="4" id="KW-0694">RNA-binding</keyword>
<feature type="compositionally biased region" description="Polar residues" evidence="5">
    <location>
        <begin position="695"/>
        <end position="713"/>
    </location>
</feature>
<feature type="region of interest" description="Disordered" evidence="5">
    <location>
        <begin position="403"/>
        <end position="456"/>
    </location>
</feature>
<feature type="region of interest" description="Disordered" evidence="5">
    <location>
        <begin position="296"/>
        <end position="322"/>
    </location>
</feature>
<feature type="domain" description="K Homology" evidence="6">
    <location>
        <begin position="218"/>
        <end position="289"/>
    </location>
</feature>
<dbReference type="Proteomes" id="UP001353858">
    <property type="component" value="Unassembled WGS sequence"/>
</dbReference>
<dbReference type="InterPro" id="IPR036612">
    <property type="entry name" value="KH_dom_type_1_sf"/>
</dbReference>
<dbReference type="EMBL" id="JARPUR010000001">
    <property type="protein sequence ID" value="KAK4884682.1"/>
    <property type="molecule type" value="Genomic_DNA"/>
</dbReference>
<feature type="region of interest" description="Disordered" evidence="5">
    <location>
        <begin position="364"/>
        <end position="384"/>
    </location>
</feature>
<dbReference type="InterPro" id="IPR004087">
    <property type="entry name" value="KH_dom"/>
</dbReference>
<feature type="compositionally biased region" description="Basic and acidic residues" evidence="5">
    <location>
        <begin position="403"/>
        <end position="423"/>
    </location>
</feature>
<dbReference type="AlphaFoldDB" id="A0AAN7PFK8"/>
<accession>A0AAN7PFK8</accession>
<dbReference type="SMART" id="SM00322">
    <property type="entry name" value="KH"/>
    <property type="match status" value="4"/>
</dbReference>
<dbReference type="PANTHER" id="PTHR10288">
    <property type="entry name" value="KH DOMAIN CONTAINING RNA BINDING PROTEIN"/>
    <property type="match status" value="1"/>
</dbReference>
<keyword evidence="8" id="KW-1185">Reference proteome</keyword>